<reference evidence="1" key="2">
    <citation type="submission" date="2025-09" db="UniProtKB">
        <authorList>
            <consortium name="Ensembl"/>
        </authorList>
    </citation>
    <scope>IDENTIFICATION</scope>
</reference>
<accession>A0A8D0FJW4</accession>
<keyword evidence="2" id="KW-1185">Reference proteome</keyword>
<name>A0A8D0FJW4_STROC</name>
<reference evidence="1" key="1">
    <citation type="submission" date="2025-08" db="UniProtKB">
        <authorList>
            <consortium name="Ensembl"/>
        </authorList>
    </citation>
    <scope>IDENTIFICATION</scope>
</reference>
<evidence type="ECO:0000313" key="1">
    <source>
        <dbReference type="Ensembl" id="ENSSOCP00000018276.1"/>
    </source>
</evidence>
<dbReference type="Proteomes" id="UP000694551">
    <property type="component" value="Unplaced"/>
</dbReference>
<organism evidence="1 2">
    <name type="scientific">Strix occidentalis caurina</name>
    <name type="common">northern spotted owl</name>
    <dbReference type="NCBI Taxonomy" id="311401"/>
    <lineage>
        <taxon>Eukaryota</taxon>
        <taxon>Metazoa</taxon>
        <taxon>Chordata</taxon>
        <taxon>Craniata</taxon>
        <taxon>Vertebrata</taxon>
        <taxon>Euteleostomi</taxon>
        <taxon>Archelosauria</taxon>
        <taxon>Archosauria</taxon>
        <taxon>Dinosauria</taxon>
        <taxon>Saurischia</taxon>
        <taxon>Theropoda</taxon>
        <taxon>Coelurosauria</taxon>
        <taxon>Aves</taxon>
        <taxon>Neognathae</taxon>
        <taxon>Neoaves</taxon>
        <taxon>Telluraves</taxon>
        <taxon>Strigiformes</taxon>
        <taxon>Strigidae</taxon>
        <taxon>Strix</taxon>
    </lineage>
</organism>
<dbReference type="Ensembl" id="ENSSOCT00000018744.1">
    <property type="protein sequence ID" value="ENSSOCP00000018276.1"/>
    <property type="gene ID" value="ENSSOCG00000013730.1"/>
</dbReference>
<sequence>MPSGKETRLLHLSEMEKLDKTLFRLEQGSARLSDIQNASAGGSI</sequence>
<dbReference type="AlphaFoldDB" id="A0A8D0FJW4"/>
<protein>
    <submittedName>
        <fullName evidence="1">Uncharacterized protein</fullName>
    </submittedName>
</protein>
<proteinExistence type="predicted"/>
<evidence type="ECO:0000313" key="2">
    <source>
        <dbReference type="Proteomes" id="UP000694551"/>
    </source>
</evidence>